<sequence>MSVEFKSLARSKLFAGLGKSAAERLYEKCEILQFKAGEFILREAEEAKAFFSVVDGYVRLLKMDEFGEGFSMRAAV</sequence>
<organism evidence="2 3">
    <name type="scientific">Rhizobium jaguaris</name>
    <dbReference type="NCBI Taxonomy" id="1312183"/>
    <lineage>
        <taxon>Bacteria</taxon>
        <taxon>Pseudomonadati</taxon>
        <taxon>Pseudomonadota</taxon>
        <taxon>Alphaproteobacteria</taxon>
        <taxon>Hyphomicrobiales</taxon>
        <taxon>Rhizobiaceae</taxon>
        <taxon>Rhizobium/Agrobacterium group</taxon>
        <taxon>Rhizobium</taxon>
    </lineage>
</organism>
<evidence type="ECO:0000313" key="2">
    <source>
        <dbReference type="EMBL" id="AYG63588.1"/>
    </source>
</evidence>
<dbReference type="RefSeq" id="WP_120708487.1">
    <property type="nucleotide sequence ID" value="NZ_CP032695.1"/>
</dbReference>
<dbReference type="OrthoDB" id="190787at2"/>
<dbReference type="InterPro" id="IPR014710">
    <property type="entry name" value="RmlC-like_jellyroll"/>
</dbReference>
<reference evidence="2 3" key="1">
    <citation type="submission" date="2018-10" db="EMBL/GenBank/DDBJ databases">
        <title>Rhizobium etli, R. leguminosarum and a new Rhizobium genospecies from Phaseolus dumosus.</title>
        <authorList>
            <person name="Ramirez-Puebla S.T."/>
            <person name="Rogel-Hernandez M.A."/>
            <person name="Guerrero G."/>
            <person name="Ormeno-Orrillo E."/>
            <person name="Martinez-Romero J.C."/>
            <person name="Negrete-Yankelevich S."/>
            <person name="Martinez-Romero E."/>
        </authorList>
    </citation>
    <scope>NUCLEOTIDE SEQUENCE [LARGE SCALE GENOMIC DNA]</scope>
    <source>
        <strain evidence="2 3">CCGE525</strain>
        <plasmid evidence="3">prccge525c</plasmid>
    </source>
</reference>
<dbReference type="KEGG" id="rjg:CCGE525_33675"/>
<protein>
    <submittedName>
        <fullName evidence="2">Crp/Fnr family transcriptional regulator</fullName>
    </submittedName>
</protein>
<dbReference type="EMBL" id="CP032695">
    <property type="protein sequence ID" value="AYG63588.1"/>
    <property type="molecule type" value="Genomic_DNA"/>
</dbReference>
<geneLocation type="plasmid" evidence="3">
    <name>prccge525c</name>
</geneLocation>
<dbReference type="Gene3D" id="2.60.120.10">
    <property type="entry name" value="Jelly Rolls"/>
    <property type="match status" value="1"/>
</dbReference>
<dbReference type="SUPFAM" id="SSF51206">
    <property type="entry name" value="cAMP-binding domain-like"/>
    <property type="match status" value="1"/>
</dbReference>
<keyword evidence="3" id="KW-1185">Reference proteome</keyword>
<dbReference type="InterPro" id="IPR000595">
    <property type="entry name" value="cNMP-bd_dom"/>
</dbReference>
<gene>
    <name evidence="2" type="ORF">CCGE525_33675</name>
</gene>
<accession>A0A387FZ36</accession>
<name>A0A387FZ36_9HYPH</name>
<dbReference type="PROSITE" id="PS50042">
    <property type="entry name" value="CNMP_BINDING_3"/>
    <property type="match status" value="1"/>
</dbReference>
<dbReference type="Proteomes" id="UP000282195">
    <property type="component" value="Plasmid pRCCGE525c"/>
</dbReference>
<evidence type="ECO:0000313" key="3">
    <source>
        <dbReference type="Proteomes" id="UP000282195"/>
    </source>
</evidence>
<proteinExistence type="predicted"/>
<dbReference type="AlphaFoldDB" id="A0A387FZ36"/>
<feature type="domain" description="Cyclic nucleotide-binding" evidence="1">
    <location>
        <begin position="13"/>
        <end position="68"/>
    </location>
</feature>
<dbReference type="InterPro" id="IPR018490">
    <property type="entry name" value="cNMP-bd_dom_sf"/>
</dbReference>
<evidence type="ECO:0000259" key="1">
    <source>
        <dbReference type="PROSITE" id="PS50042"/>
    </source>
</evidence>
<keyword evidence="2" id="KW-0614">Plasmid</keyword>